<dbReference type="AlphaFoldDB" id="N8ZR09"/>
<accession>N8ZR09</accession>
<keyword evidence="1" id="KW-0812">Transmembrane</keyword>
<dbReference type="PATRIC" id="fig|1120926.3.peg.1875"/>
<dbReference type="STRING" id="202952.GCA_000747725_01983"/>
<keyword evidence="1" id="KW-1133">Transmembrane helix</keyword>
<evidence type="ECO:0000313" key="3">
    <source>
        <dbReference type="Proteomes" id="UP000013117"/>
    </source>
</evidence>
<comment type="caution">
    <text evidence="2">The sequence shown here is derived from an EMBL/GenBank/DDBJ whole genome shotgun (WGS) entry which is preliminary data.</text>
</comment>
<reference evidence="2 3" key="1">
    <citation type="submission" date="2013-02" db="EMBL/GenBank/DDBJ databases">
        <title>The Genome Sequence of Acinetobacter gerneri CIP 107464.</title>
        <authorList>
            <consortium name="The Broad Institute Genome Sequencing Platform"/>
            <consortium name="The Broad Institute Genome Sequencing Center for Infectious Disease"/>
            <person name="Cerqueira G."/>
            <person name="Feldgarden M."/>
            <person name="Courvalin P."/>
            <person name="Perichon B."/>
            <person name="Grillot-Courvalin C."/>
            <person name="Clermont D."/>
            <person name="Rocha E."/>
            <person name="Yoon E.-J."/>
            <person name="Nemec A."/>
            <person name="Walker B."/>
            <person name="Young S.K."/>
            <person name="Zeng Q."/>
            <person name="Gargeya S."/>
            <person name="Fitzgerald M."/>
            <person name="Haas B."/>
            <person name="Abouelleil A."/>
            <person name="Alvarado L."/>
            <person name="Arachchi H.M."/>
            <person name="Berlin A.M."/>
            <person name="Chapman S.B."/>
            <person name="Dewar J."/>
            <person name="Goldberg J."/>
            <person name="Griggs A."/>
            <person name="Gujja S."/>
            <person name="Hansen M."/>
            <person name="Howarth C."/>
            <person name="Imamovic A."/>
            <person name="Larimer J."/>
            <person name="McCowan C."/>
            <person name="Murphy C."/>
            <person name="Neiman D."/>
            <person name="Pearson M."/>
            <person name="Priest M."/>
            <person name="Roberts A."/>
            <person name="Saif S."/>
            <person name="Shea T."/>
            <person name="Sisk P."/>
            <person name="Sykes S."/>
            <person name="Wortman J."/>
            <person name="Nusbaum C."/>
            <person name="Birren B."/>
        </authorList>
    </citation>
    <scope>NUCLEOTIDE SEQUENCE [LARGE SCALE GENOMIC DNA]</scope>
    <source>
        <strain evidence="2 3">CIP 107464</strain>
    </source>
</reference>
<protein>
    <submittedName>
        <fullName evidence="2">Uncharacterized protein</fullName>
    </submittedName>
</protein>
<evidence type="ECO:0000313" key="2">
    <source>
        <dbReference type="EMBL" id="ENV33940.1"/>
    </source>
</evidence>
<evidence type="ECO:0000256" key="1">
    <source>
        <dbReference type="SAM" id="Phobius"/>
    </source>
</evidence>
<gene>
    <name evidence="2" type="ORF">F960_01946</name>
</gene>
<keyword evidence="3" id="KW-1185">Reference proteome</keyword>
<dbReference type="GeneID" id="84209298"/>
<feature type="transmembrane region" description="Helical" evidence="1">
    <location>
        <begin position="131"/>
        <end position="149"/>
    </location>
</feature>
<sequence length="154" mass="18143">MTDQHNDDLHQQASFNVNHVSGGNLTGIINYYGSFIPPNENDPDAMRCPRETCKRLIYRDNLECNFCKFDLVGYFRKITERNAYIQERKRLEEAELRKFRHDVSKLIFIGVLVLIAMLSGVFNSYFEHDLLWLKFLPFALVALIFYIATNWEKL</sequence>
<dbReference type="RefSeq" id="WP_004862024.1">
    <property type="nucleotide sequence ID" value="NZ_ASYY01000058.1"/>
</dbReference>
<feature type="transmembrane region" description="Helical" evidence="1">
    <location>
        <begin position="106"/>
        <end position="125"/>
    </location>
</feature>
<proteinExistence type="predicted"/>
<dbReference type="HOGENOM" id="CLU_1700433_0_0_6"/>
<dbReference type="Proteomes" id="UP000013117">
    <property type="component" value="Unassembled WGS sequence"/>
</dbReference>
<dbReference type="eggNOG" id="ENOG5031S4Y">
    <property type="taxonomic scope" value="Bacteria"/>
</dbReference>
<organism evidence="2 3">
    <name type="scientific">Acinetobacter gerneri DSM 14967 = CIP 107464 = MTCC 9824</name>
    <dbReference type="NCBI Taxonomy" id="1120926"/>
    <lineage>
        <taxon>Bacteria</taxon>
        <taxon>Pseudomonadati</taxon>
        <taxon>Pseudomonadota</taxon>
        <taxon>Gammaproteobacteria</taxon>
        <taxon>Moraxellales</taxon>
        <taxon>Moraxellaceae</taxon>
        <taxon>Acinetobacter</taxon>
    </lineage>
</organism>
<dbReference type="EMBL" id="APPN01000063">
    <property type="protein sequence ID" value="ENV33940.1"/>
    <property type="molecule type" value="Genomic_DNA"/>
</dbReference>
<keyword evidence="1" id="KW-0472">Membrane</keyword>
<name>N8ZR09_9GAMM</name>